<feature type="region of interest" description="Disordered" evidence="1">
    <location>
        <begin position="173"/>
        <end position="195"/>
    </location>
</feature>
<feature type="compositionally biased region" description="Basic and acidic residues" evidence="1">
    <location>
        <begin position="184"/>
        <end position="195"/>
    </location>
</feature>
<proteinExistence type="predicted"/>
<dbReference type="AlphaFoldDB" id="A0A367PFR4"/>
<dbReference type="EMBL" id="QDHA01000045">
    <property type="protein sequence ID" value="RCJ06720.1"/>
    <property type="molecule type" value="Genomic_DNA"/>
</dbReference>
<dbReference type="NCBIfam" id="TIGR03748">
    <property type="entry name" value="conj_PilL"/>
    <property type="match status" value="1"/>
</dbReference>
<reference evidence="3 4" key="1">
    <citation type="submission" date="2018-04" db="EMBL/GenBank/DDBJ databases">
        <title>Cupriavidus necator CR12 genome sequencing and assembly.</title>
        <authorList>
            <person name="Ben Fekih I."/>
            <person name="Mazhar H.S."/>
            <person name="Bello S.K."/>
            <person name="Rensing C."/>
        </authorList>
    </citation>
    <scope>NUCLEOTIDE SEQUENCE [LARGE SCALE GENOMIC DNA]</scope>
    <source>
        <strain evidence="3 4">CR12</strain>
    </source>
</reference>
<evidence type="ECO:0000256" key="1">
    <source>
        <dbReference type="SAM" id="MobiDB-lite"/>
    </source>
</evidence>
<comment type="caution">
    <text evidence="3">The sequence shown here is derived from an EMBL/GenBank/DDBJ whole genome shotgun (WGS) entry which is preliminary data.</text>
</comment>
<feature type="signal peptide" evidence="2">
    <location>
        <begin position="1"/>
        <end position="28"/>
    </location>
</feature>
<protein>
    <recommendedName>
        <fullName evidence="5">Integrating conjugative element protein pill, pfgi-1</fullName>
    </recommendedName>
</protein>
<evidence type="ECO:0000256" key="2">
    <source>
        <dbReference type="SAM" id="SignalP"/>
    </source>
</evidence>
<feature type="region of interest" description="Disordered" evidence="1">
    <location>
        <begin position="32"/>
        <end position="53"/>
    </location>
</feature>
<evidence type="ECO:0000313" key="3">
    <source>
        <dbReference type="EMBL" id="RCJ06720.1"/>
    </source>
</evidence>
<dbReference type="RefSeq" id="WP_114133412.1">
    <property type="nucleotide sequence ID" value="NZ_CP068434.1"/>
</dbReference>
<dbReference type="PROSITE" id="PS51257">
    <property type="entry name" value="PROKAR_LIPOPROTEIN"/>
    <property type="match status" value="1"/>
</dbReference>
<sequence>MRLSTCSFPLAGLAGLAGAILITGCATTVPPADLTQTPGPPEQPHALISGTNTQGSSVPVVRYGRYTLTELVAEPGQRDLMEQVVDITIPPSLDSTVGDAMRHVLLRSGYRLCEGSQAVMLYALPLPAAHLRLGPMVLRDALLTLAGPAWDMAVDETSRQVCFKHAMAPATATAEATAVDSPEGIDRVDNPEVPQ</sequence>
<dbReference type="InterPro" id="IPR022260">
    <property type="entry name" value="Integr_conj_element_PilL"/>
</dbReference>
<gene>
    <name evidence="3" type="ORF">DDK22_19760</name>
</gene>
<name>A0A367PFR4_CUPNE</name>
<dbReference type="Proteomes" id="UP000253501">
    <property type="component" value="Unassembled WGS sequence"/>
</dbReference>
<feature type="chain" id="PRO_5016711074" description="Integrating conjugative element protein pill, pfgi-1" evidence="2">
    <location>
        <begin position="29"/>
        <end position="195"/>
    </location>
</feature>
<evidence type="ECO:0008006" key="5">
    <source>
        <dbReference type="Google" id="ProtNLM"/>
    </source>
</evidence>
<accession>A0A367PFR4</accession>
<organism evidence="3 4">
    <name type="scientific">Cupriavidus necator</name>
    <name type="common">Alcaligenes eutrophus</name>
    <name type="synonym">Ralstonia eutropha</name>
    <dbReference type="NCBI Taxonomy" id="106590"/>
    <lineage>
        <taxon>Bacteria</taxon>
        <taxon>Pseudomonadati</taxon>
        <taxon>Pseudomonadota</taxon>
        <taxon>Betaproteobacteria</taxon>
        <taxon>Burkholderiales</taxon>
        <taxon>Burkholderiaceae</taxon>
        <taxon>Cupriavidus</taxon>
    </lineage>
</organism>
<keyword evidence="2" id="KW-0732">Signal</keyword>
<evidence type="ECO:0000313" key="4">
    <source>
        <dbReference type="Proteomes" id="UP000253501"/>
    </source>
</evidence>